<reference evidence="2" key="1">
    <citation type="submission" date="2021-02" db="EMBL/GenBank/DDBJ databases">
        <authorList>
            <person name="Nowell W R."/>
        </authorList>
    </citation>
    <scope>NUCLEOTIDE SEQUENCE</scope>
</reference>
<gene>
    <name evidence="2" type="ORF">WKI299_LOCUS15190</name>
</gene>
<dbReference type="Proteomes" id="UP000663856">
    <property type="component" value="Unassembled WGS sequence"/>
</dbReference>
<evidence type="ECO:0000313" key="2">
    <source>
        <dbReference type="EMBL" id="CAF2076144.1"/>
    </source>
</evidence>
<organism evidence="2 3">
    <name type="scientific">Rotaria magnacalcarata</name>
    <dbReference type="NCBI Taxonomy" id="392030"/>
    <lineage>
        <taxon>Eukaryota</taxon>
        <taxon>Metazoa</taxon>
        <taxon>Spiralia</taxon>
        <taxon>Gnathifera</taxon>
        <taxon>Rotifera</taxon>
        <taxon>Eurotatoria</taxon>
        <taxon>Bdelloidea</taxon>
        <taxon>Philodinida</taxon>
        <taxon>Philodinidae</taxon>
        <taxon>Rotaria</taxon>
    </lineage>
</organism>
<proteinExistence type="predicted"/>
<dbReference type="AlphaFoldDB" id="A0A816RQA9"/>
<comment type="caution">
    <text evidence="2">The sequence shown here is derived from an EMBL/GenBank/DDBJ whole genome shotgun (WGS) entry which is preliminary data.</text>
</comment>
<feature type="region of interest" description="Disordered" evidence="1">
    <location>
        <begin position="72"/>
        <end position="114"/>
    </location>
</feature>
<feature type="compositionally biased region" description="Low complexity" evidence="1">
    <location>
        <begin position="86"/>
        <end position="114"/>
    </location>
</feature>
<accession>A0A816RQA9</accession>
<evidence type="ECO:0000256" key="1">
    <source>
        <dbReference type="SAM" id="MobiDB-lite"/>
    </source>
</evidence>
<dbReference type="EMBL" id="CAJNRF010005895">
    <property type="protein sequence ID" value="CAF2076144.1"/>
    <property type="molecule type" value="Genomic_DNA"/>
</dbReference>
<sequence length="150" mass="16528">MSSSNDPSLPLITITRNRPTNSNIVRTQRTTERSIGCNTDASPTDPSRKTEIDEEDELTDIIEQLIHEFLARPSRRQPYKNINMGQSSSMSSDSSTSSMQDLDTNMSSSSTSSSYIPYTAGRTTAAIVPSSTFPGVDVVVYEKPNREKSK</sequence>
<feature type="compositionally biased region" description="Polar residues" evidence="1">
    <location>
        <begin position="36"/>
        <end position="45"/>
    </location>
</feature>
<feature type="region of interest" description="Disordered" evidence="1">
    <location>
        <begin position="1"/>
        <end position="52"/>
    </location>
</feature>
<evidence type="ECO:0000313" key="3">
    <source>
        <dbReference type="Proteomes" id="UP000663856"/>
    </source>
</evidence>
<feature type="compositionally biased region" description="Polar residues" evidence="1">
    <location>
        <begin position="14"/>
        <end position="28"/>
    </location>
</feature>
<protein>
    <submittedName>
        <fullName evidence="2">Uncharacterized protein</fullName>
    </submittedName>
</protein>
<name>A0A816RQA9_9BILA</name>